<feature type="signal peptide" evidence="1">
    <location>
        <begin position="1"/>
        <end position="20"/>
    </location>
</feature>
<protein>
    <recommendedName>
        <fullName evidence="4">Secreted protein</fullName>
    </recommendedName>
</protein>
<dbReference type="AlphaFoldDB" id="A0AA39PD82"/>
<organism evidence="2 3">
    <name type="scientific">Armillaria luteobubalina</name>
    <dbReference type="NCBI Taxonomy" id="153913"/>
    <lineage>
        <taxon>Eukaryota</taxon>
        <taxon>Fungi</taxon>
        <taxon>Dikarya</taxon>
        <taxon>Basidiomycota</taxon>
        <taxon>Agaricomycotina</taxon>
        <taxon>Agaricomycetes</taxon>
        <taxon>Agaricomycetidae</taxon>
        <taxon>Agaricales</taxon>
        <taxon>Marasmiineae</taxon>
        <taxon>Physalacriaceae</taxon>
        <taxon>Armillaria</taxon>
    </lineage>
</organism>
<evidence type="ECO:0000313" key="2">
    <source>
        <dbReference type="EMBL" id="KAK0481223.1"/>
    </source>
</evidence>
<evidence type="ECO:0000313" key="3">
    <source>
        <dbReference type="Proteomes" id="UP001175228"/>
    </source>
</evidence>
<name>A0AA39PD82_9AGAR</name>
<proteinExistence type="predicted"/>
<evidence type="ECO:0008006" key="4">
    <source>
        <dbReference type="Google" id="ProtNLM"/>
    </source>
</evidence>
<feature type="chain" id="PRO_5041392165" description="Secreted protein" evidence="1">
    <location>
        <begin position="21"/>
        <end position="74"/>
    </location>
</feature>
<gene>
    <name evidence="2" type="ORF">EDD18DRAFT_1203687</name>
</gene>
<dbReference type="Proteomes" id="UP001175228">
    <property type="component" value="Unassembled WGS sequence"/>
</dbReference>
<keyword evidence="3" id="KW-1185">Reference proteome</keyword>
<keyword evidence="1" id="KW-0732">Signal</keyword>
<reference evidence="2" key="1">
    <citation type="submission" date="2023-06" db="EMBL/GenBank/DDBJ databases">
        <authorList>
            <consortium name="Lawrence Berkeley National Laboratory"/>
            <person name="Ahrendt S."/>
            <person name="Sahu N."/>
            <person name="Indic B."/>
            <person name="Wong-Bajracharya J."/>
            <person name="Merenyi Z."/>
            <person name="Ke H.-M."/>
            <person name="Monk M."/>
            <person name="Kocsube S."/>
            <person name="Drula E."/>
            <person name="Lipzen A."/>
            <person name="Balint B."/>
            <person name="Henrissat B."/>
            <person name="Andreopoulos B."/>
            <person name="Martin F.M."/>
            <person name="Harder C.B."/>
            <person name="Rigling D."/>
            <person name="Ford K.L."/>
            <person name="Foster G.D."/>
            <person name="Pangilinan J."/>
            <person name="Papanicolaou A."/>
            <person name="Barry K."/>
            <person name="LaButti K."/>
            <person name="Viragh M."/>
            <person name="Koriabine M."/>
            <person name="Yan M."/>
            <person name="Riley R."/>
            <person name="Champramary S."/>
            <person name="Plett K.L."/>
            <person name="Tsai I.J."/>
            <person name="Slot J."/>
            <person name="Sipos G."/>
            <person name="Plett J."/>
            <person name="Nagy L.G."/>
            <person name="Grigoriev I.V."/>
        </authorList>
    </citation>
    <scope>NUCLEOTIDE SEQUENCE</scope>
    <source>
        <strain evidence="2">HWK02</strain>
    </source>
</reference>
<accession>A0AA39PD82</accession>
<dbReference type="EMBL" id="JAUEPU010000073">
    <property type="protein sequence ID" value="KAK0481223.1"/>
    <property type="molecule type" value="Genomic_DNA"/>
</dbReference>
<evidence type="ECO:0000256" key="1">
    <source>
        <dbReference type="SAM" id="SignalP"/>
    </source>
</evidence>
<comment type="caution">
    <text evidence="2">The sequence shown here is derived from an EMBL/GenBank/DDBJ whole genome shotgun (WGS) entry which is preliminary data.</text>
</comment>
<sequence length="74" mass="8912">MWYFTVALVLIACSSRFLNSRIFSRSSGRKSENRMPRSYFHRPSMERDEDRDSGQKFLTNSSVSWVLFYDERYL</sequence>